<keyword evidence="3" id="KW-1185">Reference proteome</keyword>
<feature type="compositionally biased region" description="Polar residues" evidence="1">
    <location>
        <begin position="30"/>
        <end position="72"/>
    </location>
</feature>
<proteinExistence type="predicted"/>
<feature type="compositionally biased region" description="Polar residues" evidence="1">
    <location>
        <begin position="1"/>
        <end position="12"/>
    </location>
</feature>
<feature type="compositionally biased region" description="Acidic residues" evidence="1">
    <location>
        <begin position="13"/>
        <end position="23"/>
    </location>
</feature>
<dbReference type="Proteomes" id="UP000094801">
    <property type="component" value="Unassembled WGS sequence"/>
</dbReference>
<feature type="region of interest" description="Disordered" evidence="1">
    <location>
        <begin position="1"/>
        <end position="72"/>
    </location>
</feature>
<evidence type="ECO:0000313" key="3">
    <source>
        <dbReference type="Proteomes" id="UP000094801"/>
    </source>
</evidence>
<accession>A0A1E4T8P7</accession>
<name>A0A1E4T8P7_9ASCO</name>
<reference evidence="3" key="1">
    <citation type="submission" date="2016-04" db="EMBL/GenBank/DDBJ databases">
        <title>Comparative genomics of biotechnologically important yeasts.</title>
        <authorList>
            <consortium name="DOE Joint Genome Institute"/>
            <person name="Riley R."/>
            <person name="Haridas S."/>
            <person name="Wolfe K.H."/>
            <person name="Lopes M.R."/>
            <person name="Hittinger C.T."/>
            <person name="Goker M."/>
            <person name="Salamov A."/>
            <person name="Wisecaver J."/>
            <person name="Long T.M."/>
            <person name="Aerts A.L."/>
            <person name="Barry K."/>
            <person name="Choi C."/>
            <person name="Clum A."/>
            <person name="Coughlan A.Y."/>
            <person name="Deshpande S."/>
            <person name="Douglass A.P."/>
            <person name="Hanson S.J."/>
            <person name="Klenk H.-P."/>
            <person name="Labutti K."/>
            <person name="Lapidus A."/>
            <person name="Lindquist E."/>
            <person name="Lipzen A."/>
            <person name="Meier-Kolthoff J.P."/>
            <person name="Ohm R.A."/>
            <person name="Otillar R.P."/>
            <person name="Pangilinan J."/>
            <person name="Peng Y."/>
            <person name="Rokas A."/>
            <person name="Rosa C.A."/>
            <person name="Scheuner C."/>
            <person name="Sibirny A.A."/>
            <person name="Slot J.C."/>
            <person name="Stielow J.B."/>
            <person name="Sun H."/>
            <person name="Kurtzman C.P."/>
            <person name="Blackwell M."/>
            <person name="Grigoriev I.V."/>
            <person name="Jeffries T.W."/>
        </authorList>
    </citation>
    <scope>NUCLEOTIDE SEQUENCE [LARGE SCALE GENOMIC DNA]</scope>
    <source>
        <strain evidence="3">NRRL YB-2248</strain>
    </source>
</reference>
<gene>
    <name evidence="2" type="ORF">CANARDRAFT_26295</name>
</gene>
<evidence type="ECO:0000313" key="2">
    <source>
        <dbReference type="EMBL" id="ODV88135.1"/>
    </source>
</evidence>
<protein>
    <submittedName>
        <fullName evidence="2">Uncharacterized protein</fullName>
    </submittedName>
</protein>
<sequence>MSETDVASQSPSDFEDYDPVEETAEMRSIGQYSVDNLSLVDSQDNSKGHPQSSKSESDFANSTQLTTSRTFSSQLISNYDDLELEYETFSGSPSDLADKPKVEKFEAAPISVTPPVPVSVSVSVTKPIKSTRLASEPHKYIDSYVSTEGDSLPPSKSLESLTCDTTAETEHDSTLDNNAEQSLDQHVIENQEIPQLNVIKNRNKDISVIDLAQIEKYRRSSSHFTATKIASPVIESKLEELNKQFDQLALKIHKIGKEIKFLDDIIPPSTSPTADQSIEYQKLVYARSKLFKKAETLKKEKYELGIKLNNRFKKVYGVNGADKAQYWIRGVSK</sequence>
<dbReference type="EMBL" id="KV453847">
    <property type="protein sequence ID" value="ODV88135.1"/>
    <property type="molecule type" value="Genomic_DNA"/>
</dbReference>
<evidence type="ECO:0000256" key="1">
    <source>
        <dbReference type="SAM" id="MobiDB-lite"/>
    </source>
</evidence>
<dbReference type="OrthoDB" id="3993315at2759"/>
<organism evidence="2 3">
    <name type="scientific">[Candida] arabinofermentans NRRL YB-2248</name>
    <dbReference type="NCBI Taxonomy" id="983967"/>
    <lineage>
        <taxon>Eukaryota</taxon>
        <taxon>Fungi</taxon>
        <taxon>Dikarya</taxon>
        <taxon>Ascomycota</taxon>
        <taxon>Saccharomycotina</taxon>
        <taxon>Pichiomycetes</taxon>
        <taxon>Pichiales</taxon>
        <taxon>Pichiaceae</taxon>
        <taxon>Ogataea</taxon>
        <taxon>Ogataea/Candida clade</taxon>
    </lineage>
</organism>
<dbReference type="AlphaFoldDB" id="A0A1E4T8P7"/>